<protein>
    <submittedName>
        <fullName evidence="1">Uncharacterized protein</fullName>
    </submittedName>
</protein>
<accession>A0A8H6S9T8</accession>
<dbReference type="AlphaFoldDB" id="A0A8H6S9T8"/>
<dbReference type="EMBL" id="JACAZF010000009">
    <property type="protein sequence ID" value="KAF7295626.1"/>
    <property type="molecule type" value="Genomic_DNA"/>
</dbReference>
<proteinExistence type="predicted"/>
<dbReference type="RefSeq" id="XP_037216989.1">
    <property type="nucleotide sequence ID" value="XM_037367595.1"/>
</dbReference>
<name>A0A8H6S9T8_9AGAR</name>
<reference evidence="1" key="1">
    <citation type="submission" date="2020-05" db="EMBL/GenBank/DDBJ databases">
        <title>Mycena genomes resolve the evolution of fungal bioluminescence.</title>
        <authorList>
            <person name="Tsai I.J."/>
        </authorList>
    </citation>
    <scope>NUCLEOTIDE SEQUENCE</scope>
    <source>
        <strain evidence="1">171206Taipei</strain>
    </source>
</reference>
<dbReference type="Proteomes" id="UP000636479">
    <property type="component" value="Unassembled WGS sequence"/>
</dbReference>
<keyword evidence="2" id="KW-1185">Reference proteome</keyword>
<comment type="caution">
    <text evidence="1">The sequence shown here is derived from an EMBL/GenBank/DDBJ whole genome shotgun (WGS) entry which is preliminary data.</text>
</comment>
<sequence length="146" mass="15922">MLALSWIETAMGGLDGICLFKGEPISASFSPANWTTDKASTLGNTTARPIENNTRRFKATISAAIENWIRAFLFTVPYFEIVLHSKEPLFSWKSPIMNSSKNPLVLVSPRSKQPTSPLPTPLLVLSLLCQPHTFAKAHGLAGGANR</sequence>
<evidence type="ECO:0000313" key="1">
    <source>
        <dbReference type="EMBL" id="KAF7295626.1"/>
    </source>
</evidence>
<evidence type="ECO:0000313" key="2">
    <source>
        <dbReference type="Proteomes" id="UP000636479"/>
    </source>
</evidence>
<gene>
    <name evidence="1" type="ORF">MIND_01102700</name>
</gene>
<dbReference type="GeneID" id="59350111"/>
<organism evidence="1 2">
    <name type="scientific">Mycena indigotica</name>
    <dbReference type="NCBI Taxonomy" id="2126181"/>
    <lineage>
        <taxon>Eukaryota</taxon>
        <taxon>Fungi</taxon>
        <taxon>Dikarya</taxon>
        <taxon>Basidiomycota</taxon>
        <taxon>Agaricomycotina</taxon>
        <taxon>Agaricomycetes</taxon>
        <taxon>Agaricomycetidae</taxon>
        <taxon>Agaricales</taxon>
        <taxon>Marasmiineae</taxon>
        <taxon>Mycenaceae</taxon>
        <taxon>Mycena</taxon>
    </lineage>
</organism>